<dbReference type="GO" id="GO:0022857">
    <property type="term" value="F:transmembrane transporter activity"/>
    <property type="evidence" value="ECO:0007669"/>
    <property type="project" value="InterPro"/>
</dbReference>
<dbReference type="EMBL" id="HE774682">
    <property type="protein sequence ID" value="CCG54508.1"/>
    <property type="molecule type" value="Genomic_DNA"/>
</dbReference>
<dbReference type="NCBIfam" id="TIGR01730">
    <property type="entry name" value="RND_mfp"/>
    <property type="match status" value="1"/>
</dbReference>
<feature type="domain" description="CzcB-like barrel-sandwich hybrid" evidence="3">
    <location>
        <begin position="73"/>
        <end position="219"/>
    </location>
</feature>
<dbReference type="Pfam" id="PF25973">
    <property type="entry name" value="BSH_CzcB"/>
    <property type="match status" value="1"/>
</dbReference>
<dbReference type="PROSITE" id="PS51257">
    <property type="entry name" value="PROKAR_LIPOPROTEIN"/>
    <property type="match status" value="1"/>
</dbReference>
<evidence type="ECO:0000256" key="2">
    <source>
        <dbReference type="ARBA" id="ARBA00022448"/>
    </source>
</evidence>
<evidence type="ECO:0000256" key="1">
    <source>
        <dbReference type="ARBA" id="ARBA00009477"/>
    </source>
</evidence>
<dbReference type="Gene3D" id="2.40.50.100">
    <property type="match status" value="1"/>
</dbReference>
<evidence type="ECO:0000313" key="4">
    <source>
        <dbReference type="EMBL" id="CCG54508.1"/>
    </source>
</evidence>
<sequence>MKYIYYLLSIVLVISCQSKTETTVAEKNREENEVILTATQLKNADLSFGTIQQQAMNSTIKVNGKITLSPDAVASVSMPLGGYIKALKVMPGMQVSKGQLLAVVEDQAYVQLQQEYLSTKQQLLYSSKDYQRQKELNASQASSDKTYQLAESDYAKNKITLKALEEKLRLININPANLSENSISKSVRIVAPISGMLTKVNVNLGKYVNATDALFQIMDNKSMYVQLQVFDKDAANLSIGQKLKVYTNAQPDVIYSTSIQYVNKSFDEKNNSVEVYGKISNFTNKLIPGNYINAVIELTNDKAFVVPHEAVVNFEGKNYVFVQEHNLVFKMIEVQTGLVSKEVTEIRNYEVLQHKKIVTKNAYTVLMASKNKEE</sequence>
<accession>H8XRS4</accession>
<dbReference type="RefSeq" id="WP_014389626.1">
    <property type="nucleotide sequence ID" value="NC_017025.1"/>
</dbReference>
<reference evidence="5" key="2">
    <citation type="submission" date="2012-03" db="EMBL/GenBank/DDBJ databases">
        <title>Complete genome sequence of Flavobacterium indicum GPTSA100-9T, isolated from warm spring water.</title>
        <authorList>
            <person name="Barbier P."/>
            <person name="Houel A."/>
            <person name="Loux V."/>
            <person name="Poulain J."/>
            <person name="Bernardet J.-F."/>
            <person name="Touchon M."/>
            <person name="Duchaud E."/>
        </authorList>
    </citation>
    <scope>NUCLEOTIDE SEQUENCE [LARGE SCALE GENOMIC DNA]</scope>
    <source>
        <strain evidence="5">DSM 17447 / CIP 109464 / GPTSA100-9</strain>
    </source>
</reference>
<name>H8XRS4_FLAIG</name>
<keyword evidence="4" id="KW-0449">Lipoprotein</keyword>
<organism evidence="4 5">
    <name type="scientific">Flavobacterium indicum (strain DSM 17447 / CIP 109464 / GPTSA100-9)</name>
    <dbReference type="NCBI Taxonomy" id="1094466"/>
    <lineage>
        <taxon>Bacteria</taxon>
        <taxon>Pseudomonadati</taxon>
        <taxon>Bacteroidota</taxon>
        <taxon>Flavobacteriia</taxon>
        <taxon>Flavobacteriales</taxon>
        <taxon>Flavobacteriaceae</taxon>
        <taxon>Flavobacterium</taxon>
    </lineage>
</organism>
<dbReference type="GO" id="GO:0015679">
    <property type="term" value="P:plasma membrane copper ion transport"/>
    <property type="evidence" value="ECO:0007669"/>
    <property type="project" value="TreeGrafter"/>
</dbReference>
<dbReference type="PANTHER" id="PTHR30097">
    <property type="entry name" value="CATION EFFLUX SYSTEM PROTEIN CUSB"/>
    <property type="match status" value="1"/>
</dbReference>
<proteinExistence type="inferred from homology"/>
<protein>
    <submittedName>
        <fullName evidence="4">Probable membrane fusion efflux lipoprotein</fullName>
    </submittedName>
</protein>
<evidence type="ECO:0000313" key="5">
    <source>
        <dbReference type="Proteomes" id="UP000007599"/>
    </source>
</evidence>
<gene>
    <name evidence="4" type="ordered locus">KQS_13030</name>
</gene>
<dbReference type="STRING" id="1094466.KQS_13030"/>
<keyword evidence="2" id="KW-0813">Transport</keyword>
<dbReference type="Gene3D" id="2.40.30.170">
    <property type="match status" value="1"/>
</dbReference>
<dbReference type="Gene3D" id="2.40.420.20">
    <property type="match status" value="1"/>
</dbReference>
<dbReference type="OrthoDB" id="9814657at2"/>
<reference evidence="4 5" key="1">
    <citation type="journal article" date="2012" name="J. Bacteriol.">
        <title>Complete Genome Sequence of Flavobacterium indicum GPSTA100-9T, Isolated from Warm Spring Water.</title>
        <authorList>
            <person name="Barbier P."/>
            <person name="Houel A."/>
            <person name="Loux V."/>
            <person name="Poulain J."/>
            <person name="Bernardet J.F."/>
            <person name="Touchon M."/>
            <person name="Duchaud E."/>
        </authorList>
    </citation>
    <scope>NUCLEOTIDE SEQUENCE [LARGE SCALE GENOMIC DNA]</scope>
    <source>
        <strain evidence="5">DSM 17447 / CIP 109464 / GPTSA100-9</strain>
    </source>
</reference>
<evidence type="ECO:0000259" key="3">
    <source>
        <dbReference type="Pfam" id="PF25973"/>
    </source>
</evidence>
<dbReference type="GO" id="GO:0060003">
    <property type="term" value="P:copper ion export"/>
    <property type="evidence" value="ECO:0007669"/>
    <property type="project" value="TreeGrafter"/>
</dbReference>
<dbReference type="AlphaFoldDB" id="H8XRS4"/>
<dbReference type="Proteomes" id="UP000007599">
    <property type="component" value="Chromosome I"/>
</dbReference>
<dbReference type="SUPFAM" id="SSF111369">
    <property type="entry name" value="HlyD-like secretion proteins"/>
    <property type="match status" value="1"/>
</dbReference>
<dbReference type="PATRIC" id="fig|1094466.5.peg.2549"/>
<dbReference type="InterPro" id="IPR051909">
    <property type="entry name" value="MFP_Cation_Efflux"/>
</dbReference>
<dbReference type="InterPro" id="IPR006143">
    <property type="entry name" value="RND_pump_MFP"/>
</dbReference>
<dbReference type="GO" id="GO:0030313">
    <property type="term" value="C:cell envelope"/>
    <property type="evidence" value="ECO:0007669"/>
    <property type="project" value="TreeGrafter"/>
</dbReference>
<dbReference type="HOGENOM" id="CLU_018816_13_2_10"/>
<comment type="similarity">
    <text evidence="1">Belongs to the membrane fusion protein (MFP) (TC 8.A.1) family.</text>
</comment>
<dbReference type="PANTHER" id="PTHR30097:SF4">
    <property type="entry name" value="SLR6042 PROTEIN"/>
    <property type="match status" value="1"/>
</dbReference>
<dbReference type="eggNOG" id="COG0845">
    <property type="taxonomic scope" value="Bacteria"/>
</dbReference>
<dbReference type="InterPro" id="IPR058647">
    <property type="entry name" value="BSH_CzcB-like"/>
</dbReference>
<dbReference type="KEGG" id="fin:KQS_13030"/>
<dbReference type="GO" id="GO:0016020">
    <property type="term" value="C:membrane"/>
    <property type="evidence" value="ECO:0007669"/>
    <property type="project" value="InterPro"/>
</dbReference>
<keyword evidence="5" id="KW-1185">Reference proteome</keyword>